<organism evidence="1">
    <name type="scientific">hydrocarbon metagenome</name>
    <dbReference type="NCBI Taxonomy" id="938273"/>
    <lineage>
        <taxon>unclassified sequences</taxon>
        <taxon>metagenomes</taxon>
        <taxon>ecological metagenomes</taxon>
    </lineage>
</organism>
<dbReference type="EMBL" id="LNQE01001209">
    <property type="protein sequence ID" value="KUG20275.1"/>
    <property type="molecule type" value="Genomic_DNA"/>
</dbReference>
<sequence length="50" mass="5624">MIDGRAACLIPAAIGSILHRRHIPDAGVRYTPRRDRHLLSGENRTYSILL</sequence>
<reference evidence="1" key="1">
    <citation type="journal article" date="2015" name="Proc. Natl. Acad. Sci. U.S.A.">
        <title>Networks of energetic and metabolic interactions define dynamics in microbial communities.</title>
        <authorList>
            <person name="Embree M."/>
            <person name="Liu J.K."/>
            <person name="Al-Bassam M.M."/>
            <person name="Zengler K."/>
        </authorList>
    </citation>
    <scope>NUCLEOTIDE SEQUENCE</scope>
</reference>
<name>A0A0W8FIZ1_9ZZZZ</name>
<accession>A0A0W8FIZ1</accession>
<comment type="caution">
    <text evidence="1">The sequence shown here is derived from an EMBL/GenBank/DDBJ whole genome shotgun (WGS) entry which is preliminary data.</text>
</comment>
<proteinExistence type="predicted"/>
<evidence type="ECO:0000313" key="1">
    <source>
        <dbReference type="EMBL" id="KUG20275.1"/>
    </source>
</evidence>
<protein>
    <submittedName>
        <fullName evidence="1">Uncharacterized protein</fullName>
    </submittedName>
</protein>
<gene>
    <name evidence="1" type="ORF">ASZ90_010010</name>
</gene>
<dbReference type="AlphaFoldDB" id="A0A0W8FIZ1"/>